<name>A0ABQ9TYY5_SAGOE</name>
<evidence type="ECO:0000313" key="3">
    <source>
        <dbReference type="Proteomes" id="UP001266305"/>
    </source>
</evidence>
<protein>
    <submittedName>
        <fullName evidence="2">Uncharacterized protein</fullName>
    </submittedName>
</protein>
<comment type="caution">
    <text evidence="2">The sequence shown here is derived from an EMBL/GenBank/DDBJ whole genome shotgun (WGS) entry which is preliminary data.</text>
</comment>
<sequence length="74" mass="8418">MGGKRNGRQSGDPGDMTEDFAETTHLTWTYTGQMMLDSWADHRLQWRVEGNGFLLAFPLPGTRESLECRQEGSR</sequence>
<dbReference type="EMBL" id="JASSZA010000017">
    <property type="protein sequence ID" value="KAK2090027.1"/>
    <property type="molecule type" value="Genomic_DNA"/>
</dbReference>
<gene>
    <name evidence="2" type="ORF">P7K49_031283</name>
</gene>
<evidence type="ECO:0000256" key="1">
    <source>
        <dbReference type="SAM" id="MobiDB-lite"/>
    </source>
</evidence>
<keyword evidence="3" id="KW-1185">Reference proteome</keyword>
<proteinExistence type="predicted"/>
<organism evidence="2 3">
    <name type="scientific">Saguinus oedipus</name>
    <name type="common">Cotton-top tamarin</name>
    <name type="synonym">Oedipomidas oedipus</name>
    <dbReference type="NCBI Taxonomy" id="9490"/>
    <lineage>
        <taxon>Eukaryota</taxon>
        <taxon>Metazoa</taxon>
        <taxon>Chordata</taxon>
        <taxon>Craniata</taxon>
        <taxon>Vertebrata</taxon>
        <taxon>Euteleostomi</taxon>
        <taxon>Mammalia</taxon>
        <taxon>Eutheria</taxon>
        <taxon>Euarchontoglires</taxon>
        <taxon>Primates</taxon>
        <taxon>Haplorrhini</taxon>
        <taxon>Platyrrhini</taxon>
        <taxon>Cebidae</taxon>
        <taxon>Callitrichinae</taxon>
        <taxon>Saguinus</taxon>
    </lineage>
</organism>
<reference evidence="2 3" key="1">
    <citation type="submission" date="2023-05" db="EMBL/GenBank/DDBJ databases">
        <title>B98-5 Cell Line De Novo Hybrid Assembly: An Optical Mapping Approach.</title>
        <authorList>
            <person name="Kananen K."/>
            <person name="Auerbach J.A."/>
            <person name="Kautto E."/>
            <person name="Blachly J.S."/>
        </authorList>
    </citation>
    <scope>NUCLEOTIDE SEQUENCE [LARGE SCALE GENOMIC DNA]</scope>
    <source>
        <strain evidence="2">B95-8</strain>
        <tissue evidence="2">Cell line</tissue>
    </source>
</reference>
<dbReference type="Proteomes" id="UP001266305">
    <property type="component" value="Unassembled WGS sequence"/>
</dbReference>
<evidence type="ECO:0000313" key="2">
    <source>
        <dbReference type="EMBL" id="KAK2090027.1"/>
    </source>
</evidence>
<feature type="region of interest" description="Disordered" evidence="1">
    <location>
        <begin position="1"/>
        <end position="20"/>
    </location>
</feature>
<accession>A0ABQ9TYY5</accession>